<evidence type="ECO:0000256" key="6">
    <source>
        <dbReference type="ARBA" id="ARBA00022989"/>
    </source>
</evidence>
<evidence type="ECO:0000256" key="1">
    <source>
        <dbReference type="ARBA" id="ARBA00004651"/>
    </source>
</evidence>
<sequence length="353" mass="37726">MNETSFSDRGESILKHTNSEYFTVKIMVLVALTVVLFFASFLVGRYPIPPQTVLDIILSKFLPIPQYWDSTLETVVLQVRLPRIALGILVGGALSVSGASYQTLFKNPMVSPDLLGVSAGAGFGAALAMINDGSWWQIQTSAFTFGMIAVVAAYVIAYVFGKQTITILILGGIVVSSLFQSLLSIVKTLADTENQLPAITFWLMGGLGKGANQDVLLMLPAMLLSMVLIFLFRHQINALAAGEDEAATMGVNVPLVKLVVVCSSTLLTVCSVSICGIIGWVGMVVPHIARMLTGANYSKLVAASFFIGGIFLLIIDNIIRGVEGVELPLGVLIALVGTPVFVLLLSRVKKGWS</sequence>
<feature type="transmembrane region" description="Helical" evidence="8">
    <location>
        <begin position="297"/>
        <end position="315"/>
    </location>
</feature>
<dbReference type="AlphaFoldDB" id="A0A7C7D7P5"/>
<dbReference type="GO" id="GO:0033214">
    <property type="term" value="P:siderophore-iron import into cell"/>
    <property type="evidence" value="ECO:0007669"/>
    <property type="project" value="TreeGrafter"/>
</dbReference>
<feature type="transmembrane region" description="Helical" evidence="8">
    <location>
        <begin position="215"/>
        <end position="236"/>
    </location>
</feature>
<dbReference type="SUPFAM" id="SSF81345">
    <property type="entry name" value="ABC transporter involved in vitamin B12 uptake, BtuC"/>
    <property type="match status" value="1"/>
</dbReference>
<evidence type="ECO:0000256" key="4">
    <source>
        <dbReference type="ARBA" id="ARBA00022475"/>
    </source>
</evidence>
<dbReference type="PANTHER" id="PTHR30472">
    <property type="entry name" value="FERRIC ENTEROBACTIN TRANSPORT SYSTEM PERMEASE PROTEIN"/>
    <property type="match status" value="1"/>
</dbReference>
<dbReference type="CDD" id="cd06550">
    <property type="entry name" value="TM_ABC_iron-siderophores_like"/>
    <property type="match status" value="1"/>
</dbReference>
<dbReference type="Gene3D" id="1.10.3470.10">
    <property type="entry name" value="ABC transporter involved in vitamin B12 uptake, BtuC"/>
    <property type="match status" value="1"/>
</dbReference>
<feature type="transmembrane region" description="Helical" evidence="8">
    <location>
        <begin position="327"/>
        <end position="345"/>
    </location>
</feature>
<comment type="subcellular location">
    <subcellularLocation>
        <location evidence="1">Cell membrane</location>
        <topology evidence="1">Multi-pass membrane protein</topology>
    </subcellularLocation>
</comment>
<protein>
    <submittedName>
        <fullName evidence="9">Iron ABC transporter permease</fullName>
    </submittedName>
</protein>
<gene>
    <name evidence="9" type="ORF">GX523_02280</name>
</gene>
<dbReference type="FunFam" id="1.10.3470.10:FF:000001">
    <property type="entry name" value="Vitamin B12 ABC transporter permease BtuC"/>
    <property type="match status" value="1"/>
</dbReference>
<evidence type="ECO:0000256" key="7">
    <source>
        <dbReference type="ARBA" id="ARBA00023136"/>
    </source>
</evidence>
<evidence type="ECO:0000313" key="9">
    <source>
        <dbReference type="EMBL" id="HHY25578.1"/>
    </source>
</evidence>
<keyword evidence="7 8" id="KW-0472">Membrane</keyword>
<dbReference type="EMBL" id="DUTF01000050">
    <property type="protein sequence ID" value="HHY25578.1"/>
    <property type="molecule type" value="Genomic_DNA"/>
</dbReference>
<dbReference type="Pfam" id="PF01032">
    <property type="entry name" value="FecCD"/>
    <property type="match status" value="1"/>
</dbReference>
<comment type="similarity">
    <text evidence="2">Belongs to the binding-protein-dependent transport system permease family. FecCD subfamily.</text>
</comment>
<keyword evidence="6 8" id="KW-1133">Transmembrane helix</keyword>
<reference evidence="9 10" key="1">
    <citation type="journal article" date="2020" name="Biotechnol. Biofuels">
        <title>New insights from the biogas microbiome by comprehensive genome-resolved metagenomics of nearly 1600 species originating from multiple anaerobic digesters.</title>
        <authorList>
            <person name="Campanaro S."/>
            <person name="Treu L."/>
            <person name="Rodriguez-R L.M."/>
            <person name="Kovalovszki A."/>
            <person name="Ziels R.M."/>
            <person name="Maus I."/>
            <person name="Zhu X."/>
            <person name="Kougias P.G."/>
            <person name="Basile A."/>
            <person name="Luo G."/>
            <person name="Schluter A."/>
            <person name="Konstantinidis K.T."/>
            <person name="Angelidaki I."/>
        </authorList>
    </citation>
    <scope>NUCLEOTIDE SEQUENCE [LARGE SCALE GENOMIC DNA]</scope>
    <source>
        <strain evidence="9">AS05jafATM_4</strain>
    </source>
</reference>
<dbReference type="InterPro" id="IPR037294">
    <property type="entry name" value="ABC_BtuC-like"/>
</dbReference>
<feature type="transmembrane region" description="Helical" evidence="8">
    <location>
        <begin position="167"/>
        <end position="186"/>
    </location>
</feature>
<feature type="transmembrane region" description="Helical" evidence="8">
    <location>
        <begin position="22"/>
        <end position="43"/>
    </location>
</feature>
<dbReference type="InterPro" id="IPR000522">
    <property type="entry name" value="ABC_transptr_permease_BtuC"/>
</dbReference>
<evidence type="ECO:0000256" key="5">
    <source>
        <dbReference type="ARBA" id="ARBA00022692"/>
    </source>
</evidence>
<evidence type="ECO:0000313" key="10">
    <source>
        <dbReference type="Proteomes" id="UP000553059"/>
    </source>
</evidence>
<comment type="caution">
    <text evidence="9">The sequence shown here is derived from an EMBL/GenBank/DDBJ whole genome shotgun (WGS) entry which is preliminary data.</text>
</comment>
<feature type="transmembrane region" description="Helical" evidence="8">
    <location>
        <begin position="84"/>
        <end position="102"/>
    </location>
</feature>
<keyword evidence="4" id="KW-1003">Cell membrane</keyword>
<feature type="transmembrane region" description="Helical" evidence="8">
    <location>
        <begin position="256"/>
        <end position="285"/>
    </location>
</feature>
<dbReference type="Proteomes" id="UP000553059">
    <property type="component" value="Unassembled WGS sequence"/>
</dbReference>
<proteinExistence type="inferred from homology"/>
<feature type="transmembrane region" description="Helical" evidence="8">
    <location>
        <begin position="142"/>
        <end position="161"/>
    </location>
</feature>
<organism evidence="9 10">
    <name type="scientific">Desulfitobacterium dehalogenans</name>
    <dbReference type="NCBI Taxonomy" id="36854"/>
    <lineage>
        <taxon>Bacteria</taxon>
        <taxon>Bacillati</taxon>
        <taxon>Bacillota</taxon>
        <taxon>Clostridia</taxon>
        <taxon>Eubacteriales</taxon>
        <taxon>Desulfitobacteriaceae</taxon>
        <taxon>Desulfitobacterium</taxon>
    </lineage>
</organism>
<keyword evidence="5 8" id="KW-0812">Transmembrane</keyword>
<evidence type="ECO:0000256" key="8">
    <source>
        <dbReference type="SAM" id="Phobius"/>
    </source>
</evidence>
<keyword evidence="3" id="KW-0813">Transport</keyword>
<feature type="transmembrane region" description="Helical" evidence="8">
    <location>
        <begin position="114"/>
        <end position="130"/>
    </location>
</feature>
<evidence type="ECO:0000256" key="3">
    <source>
        <dbReference type="ARBA" id="ARBA00022448"/>
    </source>
</evidence>
<accession>A0A7C7D7P5</accession>
<evidence type="ECO:0000256" key="2">
    <source>
        <dbReference type="ARBA" id="ARBA00007935"/>
    </source>
</evidence>
<dbReference type="GO" id="GO:0022857">
    <property type="term" value="F:transmembrane transporter activity"/>
    <property type="evidence" value="ECO:0007669"/>
    <property type="project" value="InterPro"/>
</dbReference>
<name>A0A7C7D7P5_9FIRM</name>
<dbReference type="GO" id="GO:0005886">
    <property type="term" value="C:plasma membrane"/>
    <property type="evidence" value="ECO:0007669"/>
    <property type="project" value="UniProtKB-SubCell"/>
</dbReference>
<dbReference type="PANTHER" id="PTHR30472:SF70">
    <property type="entry name" value="MOLYBDATE IMPORT SYSTEM PERMEASE PROTEIN MOLB"/>
    <property type="match status" value="1"/>
</dbReference>